<dbReference type="AlphaFoldDB" id="A0A2A2ED26"/>
<keyword evidence="2" id="KW-1185">Reference proteome</keyword>
<name>A0A2A2ED26_9BIFI</name>
<reference evidence="1 2" key="1">
    <citation type="journal article" date="2017" name="ISME J.">
        <title>Unveiling bifidobacterial biogeography across the mammalian branch of the tree of life.</title>
        <authorList>
            <person name="Milani C."/>
            <person name="Mangifesta M."/>
            <person name="Mancabelli L."/>
            <person name="Lugli G.A."/>
            <person name="James K."/>
            <person name="Duranti S."/>
            <person name="Turroni F."/>
            <person name="Ferrario C."/>
            <person name="Ossiprandi M.C."/>
            <person name="van Sinderen D."/>
            <person name="Ventura M."/>
        </authorList>
    </citation>
    <scope>NUCLEOTIDE SEQUENCE [LARGE SCALE GENOMIC DNA]</scope>
    <source>
        <strain evidence="2">Ham19E</strain>
    </source>
</reference>
<gene>
    <name evidence="1" type="ORF">B1526_1634</name>
</gene>
<evidence type="ECO:0000313" key="1">
    <source>
        <dbReference type="EMBL" id="PAU67134.1"/>
    </source>
</evidence>
<dbReference type="Proteomes" id="UP000218399">
    <property type="component" value="Unassembled WGS sequence"/>
</dbReference>
<dbReference type="EMBL" id="MVOH01000017">
    <property type="protein sequence ID" value="PAU67134.1"/>
    <property type="molecule type" value="Genomic_DNA"/>
</dbReference>
<comment type="caution">
    <text evidence="1">The sequence shown here is derived from an EMBL/GenBank/DDBJ whole genome shotgun (WGS) entry which is preliminary data.</text>
</comment>
<organism evidence="1 2">
    <name type="scientific">Bifidobacterium criceti</name>
    <dbReference type="NCBI Taxonomy" id="1960969"/>
    <lineage>
        <taxon>Bacteria</taxon>
        <taxon>Bacillati</taxon>
        <taxon>Actinomycetota</taxon>
        <taxon>Actinomycetes</taxon>
        <taxon>Bifidobacteriales</taxon>
        <taxon>Bifidobacteriaceae</taxon>
        <taxon>Bifidobacterium</taxon>
    </lineage>
</organism>
<evidence type="ECO:0008006" key="3">
    <source>
        <dbReference type="Google" id="ProtNLM"/>
    </source>
</evidence>
<protein>
    <recommendedName>
        <fullName evidence="3">Preprotein translocase subunit SecB</fullName>
    </recommendedName>
</protein>
<proteinExistence type="predicted"/>
<evidence type="ECO:0000313" key="2">
    <source>
        <dbReference type="Proteomes" id="UP000218399"/>
    </source>
</evidence>
<sequence>MRLEQIMLMGQHSMNDIETPLGDNFSVEITYASNVPAGEKPWPYEITYAILIRPSAQAEKNLETDRDADESASKFVVELHYAARFVPEDENERDDPKLEALTAWPYARADFVQIFRMHEMPSELIPAIPALYSDEGQSTGTQTDR</sequence>
<dbReference type="RefSeq" id="WP_133088530.1">
    <property type="nucleotide sequence ID" value="NZ_MVOH01000017.1"/>
</dbReference>
<accession>A0A2A2ED26</accession>